<dbReference type="PANTHER" id="PTHR33153">
    <property type="entry name" value="MYND-TYPE DOMAIN-CONTAINING PROTEIN"/>
    <property type="match status" value="1"/>
</dbReference>
<feature type="compositionally biased region" description="Low complexity" evidence="1">
    <location>
        <begin position="2048"/>
        <end position="2059"/>
    </location>
</feature>
<name>A0A9P1C952_9DINO</name>
<evidence type="ECO:0000259" key="2">
    <source>
        <dbReference type="Pfam" id="PF25273"/>
    </source>
</evidence>
<keyword evidence="5" id="KW-1185">Reference proteome</keyword>
<feature type="region of interest" description="Disordered" evidence="1">
    <location>
        <begin position="2144"/>
        <end position="2193"/>
    </location>
</feature>
<reference evidence="3" key="1">
    <citation type="submission" date="2022-10" db="EMBL/GenBank/DDBJ databases">
        <authorList>
            <person name="Chen Y."/>
            <person name="Dougan E. K."/>
            <person name="Chan C."/>
            <person name="Rhodes N."/>
            <person name="Thang M."/>
        </authorList>
    </citation>
    <scope>NUCLEOTIDE SEQUENCE</scope>
</reference>
<gene>
    <name evidence="3" type="ORF">C1SCF055_LOCUS14583</name>
</gene>
<evidence type="ECO:0000256" key="1">
    <source>
        <dbReference type="SAM" id="MobiDB-lite"/>
    </source>
</evidence>
<feature type="compositionally biased region" description="Low complexity" evidence="1">
    <location>
        <begin position="2149"/>
        <end position="2165"/>
    </location>
</feature>
<feature type="region of interest" description="Disordered" evidence="1">
    <location>
        <begin position="447"/>
        <end position="492"/>
    </location>
</feature>
<feature type="region of interest" description="Disordered" evidence="1">
    <location>
        <begin position="1997"/>
        <end position="2087"/>
    </location>
</feature>
<comment type="caution">
    <text evidence="3">The sequence shown here is derived from an EMBL/GenBank/DDBJ whole genome shotgun (WGS) entry which is preliminary data.</text>
</comment>
<feature type="domain" description="DUF7869" evidence="2">
    <location>
        <begin position="857"/>
        <end position="987"/>
    </location>
</feature>
<accession>A0A9P1C952</accession>
<protein>
    <recommendedName>
        <fullName evidence="2">DUF7869 domain-containing protein</fullName>
    </recommendedName>
</protein>
<organism evidence="3">
    <name type="scientific">Cladocopium goreaui</name>
    <dbReference type="NCBI Taxonomy" id="2562237"/>
    <lineage>
        <taxon>Eukaryota</taxon>
        <taxon>Sar</taxon>
        <taxon>Alveolata</taxon>
        <taxon>Dinophyceae</taxon>
        <taxon>Suessiales</taxon>
        <taxon>Symbiodiniaceae</taxon>
        <taxon>Cladocopium</taxon>
    </lineage>
</organism>
<dbReference type="Proteomes" id="UP001152797">
    <property type="component" value="Unassembled WGS sequence"/>
</dbReference>
<dbReference type="EMBL" id="CAMXCT010001152">
    <property type="protein sequence ID" value="CAI3987299.1"/>
    <property type="molecule type" value="Genomic_DNA"/>
</dbReference>
<dbReference type="Pfam" id="PF25273">
    <property type="entry name" value="DUF7869"/>
    <property type="match status" value="1"/>
</dbReference>
<proteinExistence type="predicted"/>
<dbReference type="EMBL" id="CAMXCT030001152">
    <property type="protein sequence ID" value="CAL4774611.1"/>
    <property type="molecule type" value="Genomic_DNA"/>
</dbReference>
<feature type="compositionally biased region" description="Basic and acidic residues" evidence="1">
    <location>
        <begin position="2166"/>
        <end position="2180"/>
    </location>
</feature>
<evidence type="ECO:0000313" key="4">
    <source>
        <dbReference type="EMBL" id="CAL1140674.1"/>
    </source>
</evidence>
<sequence length="2193" mass="243049">MVADPAIPAESIECFKELARWALETLRADEHLLCRAAWEVAAVACALASLSKQTGRPVASFDDLTLGEVAPMAGQGAGDILALAGTEVGAVKEREMKLVFGMLLSHLIGPDKENYKDHQLWLSRLKDDLEMLFVDLTGAFQFPDADQVAMSAVASYGIALRCAPSILQKQPADFNGGYWHWQTERFPDGCVSMIDGSTQPHASKVPKPSADQMSFNDGCAFSLCRITSDSSTSWCDTGLGAENHEVTSGTAPKMSQRAKHRRDKGYNRAGPEQSSRFEEILSTDGRTNRDTEIFVTLGQMSAYKFKKVGNVSSGGGRRGVLMQSKNKGFFLVAQPILDPVLHLKVKAVSNNGKKMVKAFLSRVGKSACRIVAEATFSPGHSVASAVKDLRSQITKRYTNVEMDCMKIYYSGCEIRKPHVTFSFAQLKGLSIGEIKKEAVGSILSTFAPPQNEDLPRGGQVEPAVDPRQHGGQLVAAEPKPQRSKKRQASKQFGPGDLIRLQHGLRRAVQSNCACKMSTCRKAFRDPARFEELVKYRLRLREMHKMDIDKEVFAMLKQQRFNERCGVTLLGEAMCHRAFRLLVGISKSRLQRLRKAILEGAECCPHDRRYVPRKGLWLHKNKARAAVAEFLMQCYHVQAEPMPEAAKESEMKVGLKPVKRRGKRPRSAFKKDSTEHGYPDTVKFLPPGTLGDYHEQCQHENPNIKISRKTFCRASRPFIHGAEESFLKWFELAVFFSEILLQLQVWEESFRDMLVIRAKTQHSKCNQCVRYKLLIAKLHDNPMAKKEQLERFRLHLARQYEDRVAYWNLRGLSRLRQLSDSRQVVCVAIDTVDHSKFVLPKSLAMQAKDFSQFLKPSLTVTASLIHGVACIIHIAEPHICKDSSYTTEIVAHTCKIISETQGIYMPQVCVHFCGDNSSRELKNNSVCRLLSGLVSAGRVRVATLQTLESGHSHEDIDQMFSSLAAWVMGQNELHTTSDFENSISQWLALPTTRPTEPRKLVNRIHQDMTAALSIQLSGTVMKQYCSDETYKSTKILHLPHAVVPDASLLVPDGEFPYNMDRAADQLERMARGDFLREPPCAVGLFLGTLLFGPGPMVGPAGLARRPMGVDLNPAIKIAEEAYQVQQGPAICDDLKSWQVIMCDGQAKASTHNDMHAYFAAKFSTQDQLLMLTELIVVQGSEAYMVLQLHFASSGFIAPPRFQTDPNLGGTEKLLVGLPPDGMMTKRTSLTAADVSPCAQQNLVNPGGLMFVKGWTRSFAAMCVMLACYEVSELYQVTWSDSRHNTDGGMTLQSTSTRRKPNAFNLCHQMRLMALDQVDEFEEVWQDAASLQSAYALGEKESTAAFNLLREIDADAVQRLSKLVQKYSMGKFITHDALAGGFLNTSFNGGTGSFGPWEHELQNTPEIVGLVVQRLTSDYEKANPKMRKTWTAKETLQRVCAAWVAALEVLQTKVPEQYLEEERSNLHSALSDQLQYMSSKQSLAKMEADIAKFNVWSTELQDHNNREGHFDVRYLHERFQRGKGKVADFMRTNHLFTVCDNLQQAQAEILKYQHSFADGTPPITLMILDATSWPARGCLLDEAIDAASSLANGNENAALLVLTPVVHSNVAQHAIVKKRRQLEDKLFASLEIQELSLNFADQTHGADKRRRSQLCLLGTSSVHQKTAWSKSKAYLGLIGPIDRARVTDLQNPDDKPLTPAHRVMQKGVSGVKQILECLVDGLGLTNGQPPMVIDFLPTRFGEWGMAAWCLQKQALDGTPGPAIHYMGMLPSENDDEFTHRLPNLMSGKIMQEWWDNTAEAGPKRRIPEAVEDGFRGADPAILRMFEDLQVKVRTHVFSEDCVMTMEALEADHEFLGATTTVCNSDVKIYVTKDFRVFLCNTSDNDLRMSPGELFGFGLGSFSEKLAGVARSSGKDCVAWLLGTDADMVVCAGNDGKKALPLAEVVCGAARDSGIMEVQVCDYDLTQAVQADGTARDFRYTVNAKPKINCFTPKALEEKDLQEEEVAPPAPKKPKPSQTRLKKEPEGDESVAPSSTTCKKRPASAKPKSGAALKRPASAKASAKAEPKPKTAAKKSGKQAKAEYEVSDGPVRAYKSLYKESKAWGIKIKGKNQVMQEAARVAFEERKTKAEVETLVETLQLEAVANNSKQDAAAPSEPMAAAAEIALETDAHHEEGEEEKGEHDDEVPVGAGQDVD</sequence>
<evidence type="ECO:0000313" key="3">
    <source>
        <dbReference type="EMBL" id="CAI3987299.1"/>
    </source>
</evidence>
<reference evidence="4" key="2">
    <citation type="submission" date="2024-04" db="EMBL/GenBank/DDBJ databases">
        <authorList>
            <person name="Chen Y."/>
            <person name="Shah S."/>
            <person name="Dougan E. K."/>
            <person name="Thang M."/>
            <person name="Chan C."/>
        </authorList>
    </citation>
    <scope>NUCLEOTIDE SEQUENCE [LARGE SCALE GENOMIC DNA]</scope>
</reference>
<dbReference type="PANTHER" id="PTHR33153:SF3">
    <property type="entry name" value="TRAFFICKING PROTEIN PARTICLE COMPLEX SUBUNIT 11 DOMAIN-CONTAINING PROTEIN"/>
    <property type="match status" value="1"/>
</dbReference>
<feature type="region of interest" description="Disordered" evidence="1">
    <location>
        <begin position="246"/>
        <end position="275"/>
    </location>
</feature>
<dbReference type="InterPro" id="IPR057191">
    <property type="entry name" value="DUF7869"/>
</dbReference>
<evidence type="ECO:0000313" key="5">
    <source>
        <dbReference type="Proteomes" id="UP001152797"/>
    </source>
</evidence>
<dbReference type="EMBL" id="CAMXCT020001152">
    <property type="protein sequence ID" value="CAL1140674.1"/>
    <property type="molecule type" value="Genomic_DNA"/>
</dbReference>